<dbReference type="PANTHER" id="PTHR46177">
    <property type="entry name" value="INTEGRASE CATALYTIC DOMAIN-CONTAINING PROTEIN"/>
    <property type="match status" value="1"/>
</dbReference>
<dbReference type="Proteomes" id="UP000325313">
    <property type="component" value="Unassembled WGS sequence"/>
</dbReference>
<feature type="region of interest" description="Disordered" evidence="1">
    <location>
        <begin position="218"/>
        <end position="253"/>
    </location>
</feature>
<dbReference type="PANTHER" id="PTHR46177:SF1">
    <property type="entry name" value="INTEGRASE CATALYTIC DOMAIN-CONTAINING PROTEIN"/>
    <property type="match status" value="1"/>
</dbReference>
<evidence type="ECO:0000256" key="1">
    <source>
        <dbReference type="SAM" id="MobiDB-lite"/>
    </source>
</evidence>
<proteinExistence type="predicted"/>
<feature type="region of interest" description="Disordered" evidence="1">
    <location>
        <begin position="1"/>
        <end position="37"/>
    </location>
</feature>
<accession>A0A5B0SA28</accession>
<dbReference type="EMBL" id="VDEP01000043">
    <property type="protein sequence ID" value="KAA1134956.1"/>
    <property type="molecule type" value="Genomic_DNA"/>
</dbReference>
<sequence>MMHADQTTTDQSDLSGPDDSSYNSDPEHPASEEDDQTEMQTIASEDVLRDIVEQLLCKGHKGPMIRQILQEKHGISMSASTLTCRQKTWGLRQLERQQPTQPELLPHIRASLLSSHSKGLNLQEIQARLAKETGVQVCLRTVKQYLRRLQVKLNVNDLALGNVTLELVATHPDIRADADIRLLFQAKWPSASASAPASGDPSAAAGIRAGIHGYPPFKGPARRLEGFPSSRRVPRQLEGNPSSRRGTCTPPAERVSFQSTRYMNLVNWKDFLPAVEVHVPRRLEGNPSSRPSALPASGIR</sequence>
<dbReference type="AlphaFoldDB" id="A0A5B0SA28"/>
<name>A0A5B0SA28_PUCGR</name>
<comment type="caution">
    <text evidence="2">The sequence shown here is derived from an EMBL/GenBank/DDBJ whole genome shotgun (WGS) entry which is preliminary data.</text>
</comment>
<gene>
    <name evidence="2" type="ORF">PGTUg99_014272</name>
</gene>
<organism evidence="2 3">
    <name type="scientific">Puccinia graminis f. sp. tritici</name>
    <dbReference type="NCBI Taxonomy" id="56615"/>
    <lineage>
        <taxon>Eukaryota</taxon>
        <taxon>Fungi</taxon>
        <taxon>Dikarya</taxon>
        <taxon>Basidiomycota</taxon>
        <taxon>Pucciniomycotina</taxon>
        <taxon>Pucciniomycetes</taxon>
        <taxon>Pucciniales</taxon>
        <taxon>Pucciniaceae</taxon>
        <taxon>Puccinia</taxon>
    </lineage>
</organism>
<evidence type="ECO:0000313" key="2">
    <source>
        <dbReference type="EMBL" id="KAA1134956.1"/>
    </source>
</evidence>
<reference evidence="2 3" key="1">
    <citation type="submission" date="2019-05" db="EMBL/GenBank/DDBJ databases">
        <title>Emergence of the Ug99 lineage of the wheat stem rust pathogen through somatic hybridization.</title>
        <authorList>
            <person name="Li F."/>
            <person name="Upadhyaya N.M."/>
            <person name="Sperschneider J."/>
            <person name="Matny O."/>
            <person name="Nguyen-Phuc H."/>
            <person name="Mago R."/>
            <person name="Raley C."/>
            <person name="Miller M.E."/>
            <person name="Silverstein K.A.T."/>
            <person name="Henningsen E."/>
            <person name="Hirsch C.D."/>
            <person name="Visser B."/>
            <person name="Pretorius Z.A."/>
            <person name="Steffenson B.J."/>
            <person name="Schwessinger B."/>
            <person name="Dodds P.N."/>
            <person name="Figueroa M."/>
        </authorList>
    </citation>
    <scope>NUCLEOTIDE SEQUENCE [LARGE SCALE GENOMIC DNA]</scope>
    <source>
        <strain evidence="2 3">Ug99</strain>
    </source>
</reference>
<evidence type="ECO:0000313" key="3">
    <source>
        <dbReference type="Proteomes" id="UP000325313"/>
    </source>
</evidence>
<feature type="compositionally biased region" description="Polar residues" evidence="1">
    <location>
        <begin position="1"/>
        <end position="24"/>
    </location>
</feature>
<protein>
    <submittedName>
        <fullName evidence="2">Uncharacterized protein</fullName>
    </submittedName>
</protein>